<feature type="compositionally biased region" description="Polar residues" evidence="1">
    <location>
        <begin position="65"/>
        <end position="86"/>
    </location>
</feature>
<accession>A0AAV4W7T9</accession>
<evidence type="ECO:0000313" key="3">
    <source>
        <dbReference type="Proteomes" id="UP001054837"/>
    </source>
</evidence>
<gene>
    <name evidence="2" type="ORF">CDAR_208501</name>
</gene>
<sequence length="86" mass="9442">MIIPMESIQIDSMRGRGLQQSTRTALYSVEVLLALGGSLNILCDMATGQVIEAPRYDNEDEFFPSGSSSSAGHLLRESSSMRCLDW</sequence>
<evidence type="ECO:0000313" key="2">
    <source>
        <dbReference type="EMBL" id="GIY77899.1"/>
    </source>
</evidence>
<comment type="caution">
    <text evidence="2">The sequence shown here is derived from an EMBL/GenBank/DDBJ whole genome shotgun (WGS) entry which is preliminary data.</text>
</comment>
<evidence type="ECO:0000256" key="1">
    <source>
        <dbReference type="SAM" id="MobiDB-lite"/>
    </source>
</evidence>
<dbReference type="AlphaFoldDB" id="A0AAV4W7T9"/>
<dbReference type="Proteomes" id="UP001054837">
    <property type="component" value="Unassembled WGS sequence"/>
</dbReference>
<reference evidence="2 3" key="1">
    <citation type="submission" date="2021-06" db="EMBL/GenBank/DDBJ databases">
        <title>Caerostris darwini draft genome.</title>
        <authorList>
            <person name="Kono N."/>
            <person name="Arakawa K."/>
        </authorList>
    </citation>
    <scope>NUCLEOTIDE SEQUENCE [LARGE SCALE GENOMIC DNA]</scope>
</reference>
<name>A0AAV4W7T9_9ARAC</name>
<protein>
    <submittedName>
        <fullName evidence="2">Uncharacterized protein</fullName>
    </submittedName>
</protein>
<proteinExistence type="predicted"/>
<feature type="region of interest" description="Disordered" evidence="1">
    <location>
        <begin position="63"/>
        <end position="86"/>
    </location>
</feature>
<keyword evidence="3" id="KW-1185">Reference proteome</keyword>
<dbReference type="EMBL" id="BPLQ01014196">
    <property type="protein sequence ID" value="GIY77899.1"/>
    <property type="molecule type" value="Genomic_DNA"/>
</dbReference>
<organism evidence="2 3">
    <name type="scientific">Caerostris darwini</name>
    <dbReference type="NCBI Taxonomy" id="1538125"/>
    <lineage>
        <taxon>Eukaryota</taxon>
        <taxon>Metazoa</taxon>
        <taxon>Ecdysozoa</taxon>
        <taxon>Arthropoda</taxon>
        <taxon>Chelicerata</taxon>
        <taxon>Arachnida</taxon>
        <taxon>Araneae</taxon>
        <taxon>Araneomorphae</taxon>
        <taxon>Entelegynae</taxon>
        <taxon>Araneoidea</taxon>
        <taxon>Araneidae</taxon>
        <taxon>Caerostris</taxon>
    </lineage>
</organism>